<organism evidence="1">
    <name type="scientific">Arion vulgaris</name>
    <dbReference type="NCBI Taxonomy" id="1028688"/>
    <lineage>
        <taxon>Eukaryota</taxon>
        <taxon>Metazoa</taxon>
        <taxon>Spiralia</taxon>
        <taxon>Lophotrochozoa</taxon>
        <taxon>Mollusca</taxon>
        <taxon>Gastropoda</taxon>
        <taxon>Heterobranchia</taxon>
        <taxon>Euthyneura</taxon>
        <taxon>Panpulmonata</taxon>
        <taxon>Eupulmonata</taxon>
        <taxon>Stylommatophora</taxon>
        <taxon>Helicina</taxon>
        <taxon>Arionoidea</taxon>
        <taxon>Arionidae</taxon>
        <taxon>Arion</taxon>
    </lineage>
</organism>
<accession>A0A0B7BQQ1</accession>
<dbReference type="AlphaFoldDB" id="A0A0B7BQQ1"/>
<name>A0A0B7BQQ1_9EUPU</name>
<evidence type="ECO:0000313" key="1">
    <source>
        <dbReference type="EMBL" id="CEK95207.1"/>
    </source>
</evidence>
<sequence length="61" mass="7110">MEKSVERMQQKYREQRIEEAGLASGRKEVAEVRVKKKTETADLTKAEWDDLVAAKKREMTV</sequence>
<gene>
    <name evidence="1" type="primary">ORF205899</name>
</gene>
<reference evidence="1" key="1">
    <citation type="submission" date="2014-12" db="EMBL/GenBank/DDBJ databases">
        <title>Insight into the proteome of Arion vulgaris.</title>
        <authorList>
            <person name="Aradska J."/>
            <person name="Bulat T."/>
            <person name="Smidak R."/>
            <person name="Sarate P."/>
            <person name="Gangsoo J."/>
            <person name="Sialana F."/>
            <person name="Bilban M."/>
            <person name="Lubec G."/>
        </authorList>
    </citation>
    <scope>NUCLEOTIDE SEQUENCE</scope>
    <source>
        <tissue evidence="1">Skin</tissue>
    </source>
</reference>
<protein>
    <submittedName>
        <fullName evidence="1">Uncharacterized protein</fullName>
    </submittedName>
</protein>
<feature type="non-terminal residue" evidence="1">
    <location>
        <position position="61"/>
    </location>
</feature>
<dbReference type="EMBL" id="HACG01048342">
    <property type="protein sequence ID" value="CEK95207.1"/>
    <property type="molecule type" value="Transcribed_RNA"/>
</dbReference>
<proteinExistence type="predicted"/>